<dbReference type="Gene3D" id="3.40.718.10">
    <property type="entry name" value="Isopropylmalate Dehydrogenase"/>
    <property type="match status" value="1"/>
</dbReference>
<gene>
    <name evidence="1" type="ORF">OS242_15150</name>
</gene>
<evidence type="ECO:0000313" key="1">
    <source>
        <dbReference type="EMBL" id="MCX7571288.1"/>
    </source>
</evidence>
<name>A0ABT3X311_9BACL</name>
<dbReference type="EMBL" id="JAPMLT010000010">
    <property type="protein sequence ID" value="MCX7571288.1"/>
    <property type="molecule type" value="Genomic_DNA"/>
</dbReference>
<evidence type="ECO:0000313" key="2">
    <source>
        <dbReference type="Proteomes" id="UP001208017"/>
    </source>
</evidence>
<organism evidence="1 2">
    <name type="scientific">Tumebacillus lacus</name>
    <dbReference type="NCBI Taxonomy" id="2995335"/>
    <lineage>
        <taxon>Bacteria</taxon>
        <taxon>Bacillati</taxon>
        <taxon>Bacillota</taxon>
        <taxon>Bacilli</taxon>
        <taxon>Bacillales</taxon>
        <taxon>Alicyclobacillaceae</taxon>
        <taxon>Tumebacillus</taxon>
    </lineage>
</organism>
<proteinExistence type="predicted"/>
<keyword evidence="2" id="KW-1185">Reference proteome</keyword>
<dbReference type="Proteomes" id="UP001208017">
    <property type="component" value="Unassembled WGS sequence"/>
</dbReference>
<dbReference type="RefSeq" id="WP_267152702.1">
    <property type="nucleotide sequence ID" value="NZ_JAPMLT010000010.1"/>
</dbReference>
<dbReference type="SUPFAM" id="SSF53659">
    <property type="entry name" value="Isocitrate/Isopropylmalate dehydrogenase-like"/>
    <property type="match status" value="1"/>
</dbReference>
<protein>
    <submittedName>
        <fullName evidence="1">Isocitrate/isopropylmalate family dehydrogenase</fullName>
    </submittedName>
</protein>
<sequence length="37" mass="4052">MGHSNPVGTILSVAMMLRHLFGWEADAVERLCIVLAI</sequence>
<accession>A0ABT3X311</accession>
<comment type="caution">
    <text evidence="1">The sequence shown here is derived from an EMBL/GenBank/DDBJ whole genome shotgun (WGS) entry which is preliminary data.</text>
</comment>
<reference evidence="1 2" key="1">
    <citation type="submission" date="2022-11" db="EMBL/GenBank/DDBJ databases">
        <title>Study of microbial diversity in lake waters.</title>
        <authorList>
            <person name="Zhang J."/>
        </authorList>
    </citation>
    <scope>NUCLEOTIDE SEQUENCE [LARGE SCALE GENOMIC DNA]</scope>
    <source>
        <strain evidence="1 2">DT12</strain>
    </source>
</reference>